<evidence type="ECO:0000313" key="3">
    <source>
        <dbReference type="Proteomes" id="UP000289340"/>
    </source>
</evidence>
<dbReference type="AlphaFoldDB" id="A0A445M016"/>
<reference evidence="2 3" key="1">
    <citation type="submission" date="2018-09" db="EMBL/GenBank/DDBJ databases">
        <title>A high-quality reference genome of wild soybean provides a powerful tool to mine soybean genomes.</title>
        <authorList>
            <person name="Xie M."/>
            <person name="Chung C.Y.L."/>
            <person name="Li M.-W."/>
            <person name="Wong F.-L."/>
            <person name="Chan T.-F."/>
            <person name="Lam H.-M."/>
        </authorList>
    </citation>
    <scope>NUCLEOTIDE SEQUENCE [LARGE SCALE GENOMIC DNA]</scope>
    <source>
        <strain evidence="3">cv. W05</strain>
        <tissue evidence="2">Hypocotyl of etiolated seedlings</tissue>
    </source>
</reference>
<proteinExistence type="predicted"/>
<name>A0A445M016_GLYSO</name>
<dbReference type="Proteomes" id="UP000289340">
    <property type="component" value="Chromosome 1"/>
</dbReference>
<dbReference type="EMBL" id="QZWG01000001">
    <property type="protein sequence ID" value="RZC28915.1"/>
    <property type="molecule type" value="Genomic_DNA"/>
</dbReference>
<feature type="region of interest" description="Disordered" evidence="1">
    <location>
        <begin position="207"/>
        <end position="244"/>
    </location>
</feature>
<comment type="caution">
    <text evidence="2">The sequence shown here is derived from an EMBL/GenBank/DDBJ whole genome shotgun (WGS) entry which is preliminary data.</text>
</comment>
<evidence type="ECO:0000256" key="1">
    <source>
        <dbReference type="SAM" id="MobiDB-lite"/>
    </source>
</evidence>
<sequence length="244" mass="27617">MVTDDSNDYDEGSPILYTIVDSSTVLQKQDLTWLKETLPTDLQMQTNYWDLLYCLSAANKVRVVMLTLQSLPGTSQRDGCSIDIVSATTFVPFISRYMSGLLLSRVLVGIGKGVSPSAATDLIARHVNIQICCLQPEFLLVNTIGRALTSSSICFWWFECWKCYGASFGSSPYPKSWLGIRILYIWPLGGCLEHEMELQRLNQNEENDKKNRSIALKTSSSIQEENEEEDSDDEEDFSFFVKKF</sequence>
<accession>A0A445M016</accession>
<organism evidence="2 3">
    <name type="scientific">Glycine soja</name>
    <name type="common">Wild soybean</name>
    <dbReference type="NCBI Taxonomy" id="3848"/>
    <lineage>
        <taxon>Eukaryota</taxon>
        <taxon>Viridiplantae</taxon>
        <taxon>Streptophyta</taxon>
        <taxon>Embryophyta</taxon>
        <taxon>Tracheophyta</taxon>
        <taxon>Spermatophyta</taxon>
        <taxon>Magnoliopsida</taxon>
        <taxon>eudicotyledons</taxon>
        <taxon>Gunneridae</taxon>
        <taxon>Pentapetalae</taxon>
        <taxon>rosids</taxon>
        <taxon>fabids</taxon>
        <taxon>Fabales</taxon>
        <taxon>Fabaceae</taxon>
        <taxon>Papilionoideae</taxon>
        <taxon>50 kb inversion clade</taxon>
        <taxon>NPAAA clade</taxon>
        <taxon>indigoferoid/millettioid clade</taxon>
        <taxon>Phaseoleae</taxon>
        <taxon>Glycine</taxon>
        <taxon>Glycine subgen. Soja</taxon>
    </lineage>
</organism>
<keyword evidence="3" id="KW-1185">Reference proteome</keyword>
<feature type="compositionally biased region" description="Acidic residues" evidence="1">
    <location>
        <begin position="224"/>
        <end position="237"/>
    </location>
</feature>
<gene>
    <name evidence="2" type="ORF">D0Y65_000757</name>
</gene>
<evidence type="ECO:0000313" key="2">
    <source>
        <dbReference type="EMBL" id="RZC28915.1"/>
    </source>
</evidence>
<protein>
    <submittedName>
        <fullName evidence="2">Uncharacterized protein</fullName>
    </submittedName>
</protein>